<protein>
    <submittedName>
        <fullName evidence="3">Pilin accessory protein (PilO)</fullName>
    </submittedName>
</protein>
<evidence type="ECO:0000313" key="3">
    <source>
        <dbReference type="EMBL" id="SER34449.1"/>
    </source>
</evidence>
<dbReference type="AlphaFoldDB" id="A0A1H9NFK8"/>
<accession>A0A1H9NFK8</accession>
<feature type="region of interest" description="Disordered" evidence="1">
    <location>
        <begin position="300"/>
        <end position="326"/>
    </location>
</feature>
<name>A0A1H9NFK8_9BURK</name>
<keyword evidence="2" id="KW-0812">Transmembrane</keyword>
<evidence type="ECO:0000313" key="4">
    <source>
        <dbReference type="Proteomes" id="UP000199766"/>
    </source>
</evidence>
<dbReference type="RefSeq" id="WP_091457410.1">
    <property type="nucleotide sequence ID" value="NZ_FOGD01000007.1"/>
</dbReference>
<gene>
    <name evidence="3" type="ORF">SAMN02982919_02191</name>
</gene>
<dbReference type="STRING" id="180197.SAMN02982919_02191"/>
<dbReference type="EMBL" id="FOGD01000007">
    <property type="protein sequence ID" value="SER34449.1"/>
    <property type="molecule type" value="Genomic_DNA"/>
</dbReference>
<sequence length="430" mass="47816">MSTIVFHGKNTALACGLRWSVLAETGKTSKVNAAIRKASQTVDASRFAIDQCDDTSYLGLYTEGISASDIQNSSKKHKIHSLALVFINAMQQSSDVDRSLLYAILVATPPNDHQGETRAVIVIDAGRVVHDGIENRTRAVEIVHEYRARQIQFRVFCDTDEYENSTTIEWDELIDYADKSNICNKIPRNPARLLLIGLGFLSVSLYGAYHVLVVIPNKAEAEARRQAELDRTPIYLKALSQAMEQVGWSIPSLVSFTQNIKSMPYFYKGWALKTMECNAVACTETWERQGGLITELVQMRPESSYQPEDSKSDKTAVLHTPNKGEPMRLTNEMLTPSGTPLHMVLKPPLNVLENAGATGQIGESMTWPVMPMDGVKPDVVVKRTRVDLSYKLPHVSEAINSFPKNFVPETFSLSAAQGMTIVIKGFIYEK</sequence>
<evidence type="ECO:0000256" key="1">
    <source>
        <dbReference type="SAM" id="MobiDB-lite"/>
    </source>
</evidence>
<feature type="transmembrane region" description="Helical" evidence="2">
    <location>
        <begin position="193"/>
        <end position="215"/>
    </location>
</feature>
<dbReference type="Proteomes" id="UP000199766">
    <property type="component" value="Unassembled WGS sequence"/>
</dbReference>
<keyword evidence="2" id="KW-1133">Transmembrane helix</keyword>
<reference evidence="3 4" key="1">
    <citation type="submission" date="2016-10" db="EMBL/GenBank/DDBJ databases">
        <authorList>
            <person name="de Groot N.N."/>
        </authorList>
    </citation>
    <scope>NUCLEOTIDE SEQUENCE [LARGE SCALE GENOMIC DNA]</scope>
    <source>
        <strain evidence="3 4">ATCC 35958</strain>
    </source>
</reference>
<keyword evidence="2" id="KW-0472">Membrane</keyword>
<proteinExistence type="predicted"/>
<organism evidence="3 4">
    <name type="scientific">Giesbergeria anulus</name>
    <dbReference type="NCBI Taxonomy" id="180197"/>
    <lineage>
        <taxon>Bacteria</taxon>
        <taxon>Pseudomonadati</taxon>
        <taxon>Pseudomonadota</taxon>
        <taxon>Betaproteobacteria</taxon>
        <taxon>Burkholderiales</taxon>
        <taxon>Comamonadaceae</taxon>
        <taxon>Giesbergeria</taxon>
    </lineage>
</organism>
<evidence type="ECO:0000256" key="2">
    <source>
        <dbReference type="SAM" id="Phobius"/>
    </source>
</evidence>
<keyword evidence="4" id="KW-1185">Reference proteome</keyword>
<dbReference type="OrthoDB" id="9122899at2"/>